<dbReference type="InterPro" id="IPR001787">
    <property type="entry name" value="Ribosomal_bL21"/>
</dbReference>
<dbReference type="GO" id="GO:0003735">
    <property type="term" value="F:structural constituent of ribosome"/>
    <property type="evidence" value="ECO:0007669"/>
    <property type="project" value="InterPro"/>
</dbReference>
<dbReference type="InterPro" id="IPR036164">
    <property type="entry name" value="bL21-like_sf"/>
</dbReference>
<evidence type="ECO:0000313" key="8">
    <source>
        <dbReference type="EMBL" id="CAA9300164.1"/>
    </source>
</evidence>
<dbReference type="PANTHER" id="PTHR21349:SF0">
    <property type="entry name" value="LARGE RIBOSOMAL SUBUNIT PROTEIN BL21M"/>
    <property type="match status" value="1"/>
</dbReference>
<dbReference type="InterPro" id="IPR018258">
    <property type="entry name" value="Ribosomal_bL21_CS"/>
</dbReference>
<keyword evidence="4 6" id="KW-0689">Ribosomal protein</keyword>
<comment type="similarity">
    <text evidence="1 6 7">Belongs to the bacterial ribosomal protein bL21 family.</text>
</comment>
<accession>A0A6J4KA45</accession>
<dbReference type="AlphaFoldDB" id="A0A6J4KA45"/>
<dbReference type="GO" id="GO:0019843">
    <property type="term" value="F:rRNA binding"/>
    <property type="evidence" value="ECO:0007669"/>
    <property type="project" value="UniProtKB-UniRule"/>
</dbReference>
<evidence type="ECO:0000256" key="5">
    <source>
        <dbReference type="ARBA" id="ARBA00023274"/>
    </source>
</evidence>
<gene>
    <name evidence="6" type="primary">rplU</name>
    <name evidence="8" type="ORF">AVDCRST_MAG11-767</name>
    <name evidence="9" type="ORF">AVDCRST_MAG40-1063</name>
</gene>
<sequence>MTYAIIRAAGHQFRAEPGKTIRIPSMTGDVGAKVEFTEVLLSSDGNSVKTGVPTLQGAKVTAEIVKHGRGDKIVVFKFKRRKNYARKQGHRQGFTEVRINDISLG</sequence>
<evidence type="ECO:0000313" key="9">
    <source>
        <dbReference type="EMBL" id="CAA9312567.1"/>
    </source>
</evidence>
<dbReference type="EMBL" id="CADCTX010000313">
    <property type="protein sequence ID" value="CAA9312567.1"/>
    <property type="molecule type" value="Genomic_DNA"/>
</dbReference>
<evidence type="ECO:0000256" key="7">
    <source>
        <dbReference type="RuleBase" id="RU000562"/>
    </source>
</evidence>
<evidence type="ECO:0000256" key="3">
    <source>
        <dbReference type="ARBA" id="ARBA00022884"/>
    </source>
</evidence>
<dbReference type="Pfam" id="PF00829">
    <property type="entry name" value="Ribosomal_L21p"/>
    <property type="match status" value="1"/>
</dbReference>
<comment type="subunit">
    <text evidence="6">Part of the 50S ribosomal subunit. Contacts protein L20.</text>
</comment>
<dbReference type="NCBIfam" id="TIGR00061">
    <property type="entry name" value="L21"/>
    <property type="match status" value="1"/>
</dbReference>
<evidence type="ECO:0000256" key="4">
    <source>
        <dbReference type="ARBA" id="ARBA00022980"/>
    </source>
</evidence>
<dbReference type="InterPro" id="IPR028909">
    <property type="entry name" value="bL21-like"/>
</dbReference>
<name>A0A6J4KA45_9BACT</name>
<dbReference type="GO" id="GO:0005737">
    <property type="term" value="C:cytoplasm"/>
    <property type="evidence" value="ECO:0007669"/>
    <property type="project" value="UniProtKB-ARBA"/>
</dbReference>
<dbReference type="GO" id="GO:1990904">
    <property type="term" value="C:ribonucleoprotein complex"/>
    <property type="evidence" value="ECO:0007669"/>
    <property type="project" value="UniProtKB-KW"/>
</dbReference>
<dbReference type="EMBL" id="CADCTU010000162">
    <property type="protein sequence ID" value="CAA9300164.1"/>
    <property type="molecule type" value="Genomic_DNA"/>
</dbReference>
<proteinExistence type="inferred from homology"/>
<dbReference type="HAMAP" id="MF_01363">
    <property type="entry name" value="Ribosomal_bL21"/>
    <property type="match status" value="1"/>
</dbReference>
<evidence type="ECO:0000256" key="1">
    <source>
        <dbReference type="ARBA" id="ARBA00008563"/>
    </source>
</evidence>
<dbReference type="GO" id="GO:0006412">
    <property type="term" value="P:translation"/>
    <property type="evidence" value="ECO:0007669"/>
    <property type="project" value="UniProtKB-UniRule"/>
</dbReference>
<dbReference type="PANTHER" id="PTHR21349">
    <property type="entry name" value="50S RIBOSOMAL PROTEIN L21"/>
    <property type="match status" value="1"/>
</dbReference>
<reference evidence="8" key="1">
    <citation type="submission" date="2020-02" db="EMBL/GenBank/DDBJ databases">
        <authorList>
            <person name="Meier V. D."/>
        </authorList>
    </citation>
    <scope>NUCLEOTIDE SEQUENCE</scope>
    <source>
        <strain evidence="8">AVDCRST_MAG11</strain>
        <strain evidence="9">AVDCRST_MAG40</strain>
    </source>
</reference>
<dbReference type="PROSITE" id="PS01169">
    <property type="entry name" value="RIBOSOMAL_L21"/>
    <property type="match status" value="1"/>
</dbReference>
<evidence type="ECO:0000256" key="2">
    <source>
        <dbReference type="ARBA" id="ARBA00022730"/>
    </source>
</evidence>
<protein>
    <recommendedName>
        <fullName evidence="6">Large ribosomal subunit protein bL21</fullName>
    </recommendedName>
</protein>
<keyword evidence="3 6" id="KW-0694">RNA-binding</keyword>
<keyword evidence="5 6" id="KW-0687">Ribonucleoprotein</keyword>
<evidence type="ECO:0000256" key="6">
    <source>
        <dbReference type="HAMAP-Rule" id="MF_01363"/>
    </source>
</evidence>
<dbReference type="SUPFAM" id="SSF141091">
    <property type="entry name" value="L21p-like"/>
    <property type="match status" value="1"/>
</dbReference>
<comment type="function">
    <text evidence="6 7">This protein binds to 23S rRNA in the presence of protein L20.</text>
</comment>
<keyword evidence="2 6" id="KW-0699">rRNA-binding</keyword>
<organism evidence="8">
    <name type="scientific">uncultured Gemmatimonadaceae bacterium</name>
    <dbReference type="NCBI Taxonomy" id="246130"/>
    <lineage>
        <taxon>Bacteria</taxon>
        <taxon>Pseudomonadati</taxon>
        <taxon>Gemmatimonadota</taxon>
        <taxon>Gemmatimonadia</taxon>
        <taxon>Gemmatimonadales</taxon>
        <taxon>Gemmatimonadaceae</taxon>
        <taxon>environmental samples</taxon>
    </lineage>
</organism>
<dbReference type="GO" id="GO:0005840">
    <property type="term" value="C:ribosome"/>
    <property type="evidence" value="ECO:0007669"/>
    <property type="project" value="UniProtKB-KW"/>
</dbReference>